<gene>
    <name evidence="2" type="ORF">PV399_39075</name>
    <name evidence="3" type="ORF">PV666_44215</name>
</gene>
<dbReference type="Proteomes" id="UP001272987">
    <property type="component" value="Unassembled WGS sequence"/>
</dbReference>
<name>A0AAP6EK45_9ACTN</name>
<dbReference type="Proteomes" id="UP001282288">
    <property type="component" value="Unassembled WGS sequence"/>
</dbReference>
<proteinExistence type="predicted"/>
<dbReference type="EMBL" id="JARAWC010000044">
    <property type="protein sequence ID" value="MDX2965674.1"/>
    <property type="molecule type" value="Genomic_DNA"/>
</dbReference>
<dbReference type="RefSeq" id="WP_010352127.1">
    <property type="nucleotide sequence ID" value="NZ_CP122369.1"/>
</dbReference>
<dbReference type="AlphaFoldDB" id="A0AAP6EK45"/>
<protein>
    <submittedName>
        <fullName evidence="2">Uncharacterized protein</fullName>
    </submittedName>
</protein>
<feature type="compositionally biased region" description="Low complexity" evidence="1">
    <location>
        <begin position="254"/>
        <end position="265"/>
    </location>
</feature>
<feature type="region of interest" description="Disordered" evidence="1">
    <location>
        <begin position="253"/>
        <end position="278"/>
    </location>
</feature>
<evidence type="ECO:0000256" key="1">
    <source>
        <dbReference type="SAM" id="MobiDB-lite"/>
    </source>
</evidence>
<evidence type="ECO:0000313" key="5">
    <source>
        <dbReference type="Proteomes" id="UP001282288"/>
    </source>
</evidence>
<evidence type="ECO:0000313" key="3">
    <source>
        <dbReference type="EMBL" id="MDX3024824.1"/>
    </source>
</evidence>
<evidence type="ECO:0000313" key="2">
    <source>
        <dbReference type="EMBL" id="MDX2965674.1"/>
    </source>
</evidence>
<evidence type="ECO:0000313" key="4">
    <source>
        <dbReference type="Proteomes" id="UP001272987"/>
    </source>
</evidence>
<dbReference type="GeneID" id="69812404"/>
<keyword evidence="4" id="KW-1185">Reference proteome</keyword>
<comment type="caution">
    <text evidence="2">The sequence shown here is derived from an EMBL/GenBank/DDBJ whole genome shotgun (WGS) entry which is preliminary data.</text>
</comment>
<accession>A0AAP6EK45</accession>
<reference evidence="2 4" key="1">
    <citation type="journal article" date="2023" name="Microb. Genom.">
        <title>Mesoterricola silvestris gen. nov., sp. nov., Mesoterricola sediminis sp. nov., Geothrix oryzae sp. nov., Geothrix edaphica sp. nov., Geothrix rubra sp. nov., and Geothrix limicola sp. nov., six novel members of Acidobacteriota isolated from soils.</title>
        <authorList>
            <person name="Weisberg A.J."/>
            <person name="Pearce E."/>
            <person name="Kramer C.G."/>
            <person name="Chang J.H."/>
            <person name="Clarke C.R."/>
        </authorList>
    </citation>
    <scope>NUCLEOTIDE SEQUENCE</scope>
    <source>
        <strain evidence="3 4">NB05-1H</strain>
        <strain evidence="2">NRRL_B-16521</strain>
    </source>
</reference>
<sequence length="278" mass="30122">MTSPEPEPPHAPSSPQRLLALADLYTRLNDSLYAPTALRSTAAMMDSIRTAHRAVHATLRTADLLTDLPPPLSDVELDARTQLTQLGLLTSTAVRHLTTACDVLLAMLYNAEDGTKPVELADPTSVSEAAKHLRLAETLTALAPQAAVEQAQRVGEYIALRRAGPAAPPAVRLSPVQRAALHAIACGHIRIWTDLGKEYVSCRYPRPSLGTIRSLEARELVAHRLLPPRIPGAVPNRRLFLTAQGIAVLADGFGRPQRPRTTGPARPAPHRTDFFPTR</sequence>
<organism evidence="2 5">
    <name type="scientific">Streptomyces acidiscabies</name>
    <dbReference type="NCBI Taxonomy" id="42234"/>
    <lineage>
        <taxon>Bacteria</taxon>
        <taxon>Bacillati</taxon>
        <taxon>Actinomycetota</taxon>
        <taxon>Actinomycetes</taxon>
        <taxon>Kitasatosporales</taxon>
        <taxon>Streptomycetaceae</taxon>
        <taxon>Streptomyces</taxon>
    </lineage>
</organism>
<dbReference type="EMBL" id="JARAWP010000039">
    <property type="protein sequence ID" value="MDX3024824.1"/>
    <property type="molecule type" value="Genomic_DNA"/>
</dbReference>